<dbReference type="AlphaFoldDB" id="A0A3S9XBY1"/>
<dbReference type="KEGG" id="emo:DM558_03550"/>
<dbReference type="Pfam" id="PF09832">
    <property type="entry name" value="DUF2059"/>
    <property type="match status" value="1"/>
</dbReference>
<accession>A0A3S9XBY1</accession>
<keyword evidence="4" id="KW-1185">Reference proteome</keyword>
<evidence type="ECO:0000259" key="2">
    <source>
        <dbReference type="Pfam" id="PF09832"/>
    </source>
</evidence>
<sequence length="188" mass="20979">MLMTVSILLRSVCLAGSIFLVTGCATESQPKLTPAQQAIASMSYEQKTVKFLEIIHADKFTTLAYVQAQDVLNRLFVVSKAPESKRAVLERYEAQANAILDKAIGWDVIKPDVIRLYQANFTDAELAQMIEFYDSPTGKKMLRQLPEINVQVEQLIGSKLERGAAPQIQGLIESMAKELNFSLNSKKR</sequence>
<organism evidence="3 4">
    <name type="scientific">Entomomonas moraniae</name>
    <dbReference type="NCBI Taxonomy" id="2213226"/>
    <lineage>
        <taxon>Bacteria</taxon>
        <taxon>Pseudomonadati</taxon>
        <taxon>Pseudomonadota</taxon>
        <taxon>Gammaproteobacteria</taxon>
        <taxon>Pseudomonadales</taxon>
        <taxon>Pseudomonadaceae</taxon>
        <taxon>Entomomonas</taxon>
    </lineage>
</organism>
<evidence type="ECO:0000313" key="3">
    <source>
        <dbReference type="EMBL" id="AZS49905.1"/>
    </source>
</evidence>
<evidence type="ECO:0000313" key="4">
    <source>
        <dbReference type="Proteomes" id="UP000273143"/>
    </source>
</evidence>
<evidence type="ECO:0000256" key="1">
    <source>
        <dbReference type="SAM" id="SignalP"/>
    </source>
</evidence>
<reference evidence="4" key="1">
    <citation type="submission" date="2018-06" db="EMBL/GenBank/DDBJ databases">
        <title>Complete genome of Pseudomonas insecticola strain QZS01.</title>
        <authorList>
            <person name="Wang J."/>
            <person name="Su Q."/>
        </authorList>
    </citation>
    <scope>NUCLEOTIDE SEQUENCE [LARGE SCALE GENOMIC DNA]</scope>
    <source>
        <strain evidence="4">QZS01</strain>
    </source>
</reference>
<dbReference type="InterPro" id="IPR018637">
    <property type="entry name" value="DUF2059"/>
</dbReference>
<gene>
    <name evidence="3" type="ORF">DM558_03550</name>
</gene>
<feature type="domain" description="DUF2059" evidence="2">
    <location>
        <begin position="109"/>
        <end position="161"/>
    </location>
</feature>
<name>A0A3S9XBY1_9GAMM</name>
<keyword evidence="1" id="KW-0732">Signal</keyword>
<protein>
    <submittedName>
        <fullName evidence="3">DUF2059 domain-containing protein</fullName>
    </submittedName>
</protein>
<feature type="signal peptide" evidence="1">
    <location>
        <begin position="1"/>
        <end position="15"/>
    </location>
</feature>
<dbReference type="EMBL" id="CP029822">
    <property type="protein sequence ID" value="AZS49905.1"/>
    <property type="molecule type" value="Genomic_DNA"/>
</dbReference>
<dbReference type="Proteomes" id="UP000273143">
    <property type="component" value="Chromosome"/>
</dbReference>
<feature type="chain" id="PRO_5019198808" evidence="1">
    <location>
        <begin position="16"/>
        <end position="188"/>
    </location>
</feature>
<proteinExistence type="predicted"/>